<evidence type="ECO:0000313" key="2">
    <source>
        <dbReference type="EMBL" id="SDG90248.1"/>
    </source>
</evidence>
<dbReference type="Proteomes" id="UP000199492">
    <property type="component" value="Unassembled WGS sequence"/>
</dbReference>
<reference evidence="3" key="1">
    <citation type="submission" date="2016-10" db="EMBL/GenBank/DDBJ databases">
        <authorList>
            <person name="Varghese N."/>
            <person name="Submissions S."/>
        </authorList>
    </citation>
    <scope>NUCLEOTIDE SEQUENCE [LARGE SCALE GENOMIC DNA]</scope>
    <source>
        <strain evidence="3">DSM 15363</strain>
    </source>
</reference>
<gene>
    <name evidence="2" type="ORF">SAMN04489796_101891</name>
</gene>
<proteinExistence type="predicted"/>
<dbReference type="EMBL" id="FNCZ01000001">
    <property type="protein sequence ID" value="SDG90248.1"/>
    <property type="molecule type" value="Genomic_DNA"/>
</dbReference>
<dbReference type="RefSeq" id="WP_175455545.1">
    <property type="nucleotide sequence ID" value="NZ_FNCZ01000001.1"/>
</dbReference>
<accession>A0A1G7Y1B6</accession>
<sequence length="57" mass="6345">MKTLKITFALLAVLLLTVSGIQSENVAVNNEEPTYKEKPSYDLLAHDKTKIKIKTQG</sequence>
<feature type="chain" id="PRO_5011695548" evidence="1">
    <location>
        <begin position="24"/>
        <end position="57"/>
    </location>
</feature>
<evidence type="ECO:0000256" key="1">
    <source>
        <dbReference type="SAM" id="SignalP"/>
    </source>
</evidence>
<evidence type="ECO:0000313" key="3">
    <source>
        <dbReference type="Proteomes" id="UP000199492"/>
    </source>
</evidence>
<protein>
    <submittedName>
        <fullName evidence="2">Uncharacterized protein</fullName>
    </submittedName>
</protein>
<keyword evidence="3" id="KW-1185">Reference proteome</keyword>
<dbReference type="STRING" id="262004.SAMN04489796_101891"/>
<dbReference type="AlphaFoldDB" id="A0A1G7Y1B6"/>
<name>A0A1G7Y1B6_9FLAO</name>
<keyword evidence="1" id="KW-0732">Signal</keyword>
<feature type="signal peptide" evidence="1">
    <location>
        <begin position="1"/>
        <end position="23"/>
    </location>
</feature>
<organism evidence="2 3">
    <name type="scientific">Winogradskyella thalassocola</name>
    <dbReference type="NCBI Taxonomy" id="262004"/>
    <lineage>
        <taxon>Bacteria</taxon>
        <taxon>Pseudomonadati</taxon>
        <taxon>Bacteroidota</taxon>
        <taxon>Flavobacteriia</taxon>
        <taxon>Flavobacteriales</taxon>
        <taxon>Flavobacteriaceae</taxon>
        <taxon>Winogradskyella</taxon>
    </lineage>
</organism>